<dbReference type="GO" id="GO:0009253">
    <property type="term" value="P:peptidoglycan catabolic process"/>
    <property type="evidence" value="ECO:0007669"/>
    <property type="project" value="InterPro"/>
</dbReference>
<dbReference type="InterPro" id="IPR037277">
    <property type="entry name" value="Granulin_sf"/>
</dbReference>
<reference evidence="3 4" key="1">
    <citation type="submission" date="2020-08" db="EMBL/GenBank/DDBJ databases">
        <authorList>
            <person name="Koutsovoulos G."/>
            <person name="Danchin GJ E."/>
        </authorList>
    </citation>
    <scope>NUCLEOTIDE SEQUENCE [LARGE SCALE GENOMIC DNA]</scope>
</reference>
<organism evidence="3 4">
    <name type="scientific">Meloidogyne enterolobii</name>
    <name type="common">Root-knot nematode worm</name>
    <name type="synonym">Meloidogyne mayaguensis</name>
    <dbReference type="NCBI Taxonomy" id="390850"/>
    <lineage>
        <taxon>Eukaryota</taxon>
        <taxon>Metazoa</taxon>
        <taxon>Ecdysozoa</taxon>
        <taxon>Nematoda</taxon>
        <taxon>Chromadorea</taxon>
        <taxon>Rhabditida</taxon>
        <taxon>Tylenchina</taxon>
        <taxon>Tylenchomorpha</taxon>
        <taxon>Tylenchoidea</taxon>
        <taxon>Meloidogynidae</taxon>
        <taxon>Meloidogyninae</taxon>
        <taxon>Meloidogyne</taxon>
    </lineage>
</organism>
<keyword evidence="2" id="KW-0732">Signal</keyword>
<evidence type="ECO:0000256" key="2">
    <source>
        <dbReference type="ARBA" id="ARBA00022729"/>
    </source>
</evidence>
<accession>A0A6V7XNY2</accession>
<sequence length="493" mass="55600">MLQLIVDQRIIIVETAANNQANNSEKIKGKEAVDIQANHANNVGNDLHPNQASNIASNSLNGEEGVDLFELTSIEEFKCLKEKLSVKFVIVRASRSNGYFDSNAVANIKNAWAAGIREVDIYIFPCVKPKWVENVICDNASEIGISQSEKDQEIHPVFRERGFGAGHAPHLDGIVCGIHKHGTDHCPKEKTCGYIDEEKGWTCSPSAGGIFCTDTKDFCPKGYVCSKAANNQANNSEKIKGKEAVDIQANHANNIGNDLHLNQASKIASNSLSGEEGVDLFELTSIDKFKCLKEKLSVKFVIVRASRSNGHFDNNSVANIKNAWAAGINEVDIYIWPCVKPKSGENVICDNARGTIIQTLNELKNNNAKFGNVWLDIEELKDKNHWYKDKAKNLEFIEAFFEMINTLTEKNQPFGIYSSVSQWKENTGNVQKYNEIPMWYAHYDKINNFNDYYNSNKYKFGGWINPTIKQYYNNTLEEKRYVCRVNVDYNWRP</sequence>
<protein>
    <submittedName>
        <fullName evidence="3">Uncharacterized protein</fullName>
    </submittedName>
</protein>
<name>A0A6V7XNY2_MELEN</name>
<dbReference type="InterPro" id="IPR051595">
    <property type="entry name" value="GH25_Enzymes"/>
</dbReference>
<dbReference type="PANTHER" id="PTHR23208:SF36">
    <property type="entry name" value="LYSOZYME-RELATED"/>
    <property type="match status" value="1"/>
</dbReference>
<dbReference type="Pfam" id="PF01183">
    <property type="entry name" value="Glyco_hydro_25"/>
    <property type="match status" value="1"/>
</dbReference>
<dbReference type="Gene3D" id="3.20.20.80">
    <property type="entry name" value="Glycosidases"/>
    <property type="match status" value="2"/>
</dbReference>
<evidence type="ECO:0000313" key="3">
    <source>
        <dbReference type="EMBL" id="CAD2201015.1"/>
    </source>
</evidence>
<comment type="caution">
    <text evidence="3">The sequence shown here is derived from an EMBL/GenBank/DDBJ whole genome shotgun (WGS) entry which is preliminary data.</text>
</comment>
<dbReference type="EMBL" id="CAJEWN010001939">
    <property type="protein sequence ID" value="CAD2201015.1"/>
    <property type="molecule type" value="Genomic_DNA"/>
</dbReference>
<dbReference type="PROSITE" id="PS51904">
    <property type="entry name" value="GLYCOSYL_HYDROL_F25_2"/>
    <property type="match status" value="1"/>
</dbReference>
<dbReference type="Proteomes" id="UP000580250">
    <property type="component" value="Unassembled WGS sequence"/>
</dbReference>
<dbReference type="InterPro" id="IPR017853">
    <property type="entry name" value="GH"/>
</dbReference>
<dbReference type="Gene3D" id="2.10.25.160">
    <property type="entry name" value="Granulin"/>
    <property type="match status" value="1"/>
</dbReference>
<dbReference type="GO" id="GO:0016998">
    <property type="term" value="P:cell wall macromolecule catabolic process"/>
    <property type="evidence" value="ECO:0007669"/>
    <property type="project" value="InterPro"/>
</dbReference>
<evidence type="ECO:0000313" key="4">
    <source>
        <dbReference type="Proteomes" id="UP000580250"/>
    </source>
</evidence>
<dbReference type="AlphaFoldDB" id="A0A6V7XNY2"/>
<dbReference type="PANTHER" id="PTHR23208">
    <property type="entry name" value="LYSOZYME PROTEIN"/>
    <property type="match status" value="1"/>
</dbReference>
<gene>
    <name evidence="3" type="ORF">MENT_LOCUS54538</name>
</gene>
<dbReference type="OrthoDB" id="2251794at2759"/>
<dbReference type="GO" id="GO:0007165">
    <property type="term" value="P:signal transduction"/>
    <property type="evidence" value="ECO:0007669"/>
    <property type="project" value="TreeGrafter"/>
</dbReference>
<dbReference type="InterPro" id="IPR002053">
    <property type="entry name" value="Glyco_hydro_25"/>
</dbReference>
<dbReference type="SUPFAM" id="SSF51445">
    <property type="entry name" value="(Trans)glycosidases"/>
    <property type="match status" value="2"/>
</dbReference>
<comment type="similarity">
    <text evidence="1">Belongs to the glycosyl hydrolase 25 family.</text>
</comment>
<dbReference type="GO" id="GO:0003796">
    <property type="term" value="F:lysozyme activity"/>
    <property type="evidence" value="ECO:0007669"/>
    <property type="project" value="InterPro"/>
</dbReference>
<proteinExistence type="inferred from homology"/>
<dbReference type="GO" id="GO:0006950">
    <property type="term" value="P:response to stress"/>
    <property type="evidence" value="ECO:0007669"/>
    <property type="project" value="UniProtKB-ARBA"/>
</dbReference>
<evidence type="ECO:0000256" key="1">
    <source>
        <dbReference type="ARBA" id="ARBA00010646"/>
    </source>
</evidence>